<dbReference type="Pfam" id="PF00171">
    <property type="entry name" value="Aldedh"/>
    <property type="match status" value="1"/>
</dbReference>
<dbReference type="InterPro" id="IPR015590">
    <property type="entry name" value="Aldehyde_DH_dom"/>
</dbReference>
<gene>
    <name evidence="7" type="primary">rocA_9</name>
    <name evidence="7" type="ORF">SDC9_151722</name>
</gene>
<dbReference type="PROSITE" id="PS00687">
    <property type="entry name" value="ALDEHYDE_DEHYDR_GLU"/>
    <property type="match status" value="1"/>
</dbReference>
<dbReference type="InterPro" id="IPR016163">
    <property type="entry name" value="Ald_DH_C"/>
</dbReference>
<evidence type="ECO:0000256" key="2">
    <source>
        <dbReference type="ARBA" id="ARBA00012884"/>
    </source>
</evidence>
<comment type="catalytic activity">
    <reaction evidence="5">
        <text>L-glutamate 5-semialdehyde + NAD(+) + H2O = L-glutamate + NADH + 2 H(+)</text>
        <dbReference type="Rhea" id="RHEA:30235"/>
        <dbReference type="ChEBI" id="CHEBI:15377"/>
        <dbReference type="ChEBI" id="CHEBI:15378"/>
        <dbReference type="ChEBI" id="CHEBI:29985"/>
        <dbReference type="ChEBI" id="CHEBI:57540"/>
        <dbReference type="ChEBI" id="CHEBI:57945"/>
        <dbReference type="ChEBI" id="CHEBI:58066"/>
        <dbReference type="EC" id="1.2.1.88"/>
    </reaction>
</comment>
<dbReference type="PANTHER" id="PTHR42862">
    <property type="entry name" value="DELTA-1-PYRROLINE-5-CARBOXYLATE DEHYDROGENASE 1, ISOFORM A-RELATED"/>
    <property type="match status" value="1"/>
</dbReference>
<name>A0A645ER42_9ZZZZ</name>
<dbReference type="GO" id="GO:0003842">
    <property type="term" value="F:L-glutamate gamma-semialdehyde dehydrogenase activity"/>
    <property type="evidence" value="ECO:0007669"/>
    <property type="project" value="UniProtKB-EC"/>
</dbReference>
<evidence type="ECO:0000256" key="4">
    <source>
        <dbReference type="ARBA" id="ARBA00023027"/>
    </source>
</evidence>
<protein>
    <recommendedName>
        <fullName evidence="2">L-glutamate gamma-semialdehyde dehydrogenase</fullName>
        <ecNumber evidence="2">1.2.1.88</ecNumber>
    </recommendedName>
</protein>
<evidence type="ECO:0000256" key="3">
    <source>
        <dbReference type="ARBA" id="ARBA00023002"/>
    </source>
</evidence>
<keyword evidence="3 7" id="KW-0560">Oxidoreductase</keyword>
<sequence length="314" mass="33746">MAGNTVVMKPASDTPWTTLLICECLRDAGVPDGVFNYVTGPGSSVGQTLVDSPEVDGVTFTGSFDVGMKIYRDFGGGRWVRPTILELGGKNPVIVSRHADIETAATGIVRSAFGLQGQKCSAASRVFAEAPIYDALVHRVVELTEKLKVGDPTERSVTTGPVVNRSSYGDFQQFCEELHQSGKILTGGKILTEGDYAKGYFCAPTIAELPYGHRLWQQEMFVPITTVGKVNSLDEAMKLANNVEYGLTAGFYGTDDEAAWFFDKIEAGVTYANRGQGATTGAWPGFQPFGGWKGSGSSGKNAGGLHYLQLYMHE</sequence>
<dbReference type="InterPro" id="IPR016160">
    <property type="entry name" value="Ald_DH_CS_CYS"/>
</dbReference>
<keyword evidence="4" id="KW-0520">NAD</keyword>
<dbReference type="InterPro" id="IPR029510">
    <property type="entry name" value="Ald_DH_CS_GLU"/>
</dbReference>
<dbReference type="Gene3D" id="3.40.309.10">
    <property type="entry name" value="Aldehyde Dehydrogenase, Chain A, domain 2"/>
    <property type="match status" value="1"/>
</dbReference>
<organism evidence="7">
    <name type="scientific">bioreactor metagenome</name>
    <dbReference type="NCBI Taxonomy" id="1076179"/>
    <lineage>
        <taxon>unclassified sequences</taxon>
        <taxon>metagenomes</taxon>
        <taxon>ecological metagenomes</taxon>
    </lineage>
</organism>
<comment type="caution">
    <text evidence="7">The sequence shown here is derived from an EMBL/GenBank/DDBJ whole genome shotgun (WGS) entry which is preliminary data.</text>
</comment>
<dbReference type="InterPro" id="IPR050485">
    <property type="entry name" value="Proline_metab_enzyme"/>
</dbReference>
<dbReference type="GO" id="GO:0010133">
    <property type="term" value="P:L-proline catabolic process to L-glutamate"/>
    <property type="evidence" value="ECO:0007669"/>
    <property type="project" value="TreeGrafter"/>
</dbReference>
<evidence type="ECO:0000313" key="7">
    <source>
        <dbReference type="EMBL" id="MPN04481.1"/>
    </source>
</evidence>
<accession>A0A645ER42</accession>
<dbReference type="Gene3D" id="3.40.605.10">
    <property type="entry name" value="Aldehyde Dehydrogenase, Chain A, domain 1"/>
    <property type="match status" value="1"/>
</dbReference>
<evidence type="ECO:0000256" key="5">
    <source>
        <dbReference type="ARBA" id="ARBA00048142"/>
    </source>
</evidence>
<dbReference type="InterPro" id="IPR016162">
    <property type="entry name" value="Ald_DH_N"/>
</dbReference>
<dbReference type="PROSITE" id="PS00070">
    <property type="entry name" value="ALDEHYDE_DEHYDR_CYS"/>
    <property type="match status" value="1"/>
</dbReference>
<dbReference type="PANTHER" id="PTHR42862:SF1">
    <property type="entry name" value="DELTA-1-PYRROLINE-5-CARBOXYLATE DEHYDROGENASE 2, ISOFORM A-RELATED"/>
    <property type="match status" value="1"/>
</dbReference>
<dbReference type="SUPFAM" id="SSF53720">
    <property type="entry name" value="ALDH-like"/>
    <property type="match status" value="1"/>
</dbReference>
<evidence type="ECO:0000259" key="6">
    <source>
        <dbReference type="Pfam" id="PF00171"/>
    </source>
</evidence>
<evidence type="ECO:0000256" key="1">
    <source>
        <dbReference type="ARBA" id="ARBA00004786"/>
    </source>
</evidence>
<dbReference type="EC" id="1.2.1.88" evidence="2"/>
<dbReference type="AlphaFoldDB" id="A0A645ER42"/>
<comment type="pathway">
    <text evidence="1">Amino-acid degradation; L-proline degradation into L-glutamate; L-glutamate from L-proline: step 2/2.</text>
</comment>
<dbReference type="GO" id="GO:0009898">
    <property type="term" value="C:cytoplasmic side of plasma membrane"/>
    <property type="evidence" value="ECO:0007669"/>
    <property type="project" value="TreeGrafter"/>
</dbReference>
<proteinExistence type="predicted"/>
<feature type="domain" description="Aldehyde dehydrogenase" evidence="6">
    <location>
        <begin position="1"/>
        <end position="312"/>
    </location>
</feature>
<dbReference type="InterPro" id="IPR016161">
    <property type="entry name" value="Ald_DH/histidinol_DH"/>
</dbReference>
<dbReference type="EMBL" id="VSSQ01050393">
    <property type="protein sequence ID" value="MPN04481.1"/>
    <property type="molecule type" value="Genomic_DNA"/>
</dbReference>
<reference evidence="7" key="1">
    <citation type="submission" date="2019-08" db="EMBL/GenBank/DDBJ databases">
        <authorList>
            <person name="Kucharzyk K."/>
            <person name="Murdoch R.W."/>
            <person name="Higgins S."/>
            <person name="Loffler F."/>
        </authorList>
    </citation>
    <scope>NUCLEOTIDE SEQUENCE</scope>
</reference>